<dbReference type="EMBL" id="NMUH01017322">
    <property type="protein sequence ID" value="MQM23672.1"/>
    <property type="molecule type" value="Genomic_DNA"/>
</dbReference>
<sequence length="88" mass="9693">MHSPVRTPQDREGKPEGGAGYIIRDHNDLSVRAEAAFLSNVSILKAEALAVVHSVKNLQVVEAQLAKGNWEGNDDFMNVLAITQHIFR</sequence>
<dbReference type="AlphaFoldDB" id="A0A843XXC1"/>
<protein>
    <submittedName>
        <fullName evidence="2">Uncharacterized protein</fullName>
    </submittedName>
</protein>
<proteinExistence type="predicted"/>
<reference evidence="2" key="1">
    <citation type="submission" date="2017-07" db="EMBL/GenBank/DDBJ databases">
        <title>Taro Niue Genome Assembly and Annotation.</title>
        <authorList>
            <person name="Atibalentja N."/>
            <person name="Keating K."/>
            <person name="Fields C.J."/>
        </authorList>
    </citation>
    <scope>NUCLEOTIDE SEQUENCE</scope>
    <source>
        <strain evidence="2">Niue_2</strain>
        <tissue evidence="2">Leaf</tissue>
    </source>
</reference>
<evidence type="ECO:0000313" key="2">
    <source>
        <dbReference type="EMBL" id="MQM23672.1"/>
    </source>
</evidence>
<comment type="caution">
    <text evidence="2">The sequence shown here is derived from an EMBL/GenBank/DDBJ whole genome shotgun (WGS) entry which is preliminary data.</text>
</comment>
<gene>
    <name evidence="2" type="ORF">Taro_056739</name>
</gene>
<dbReference type="Proteomes" id="UP000652761">
    <property type="component" value="Unassembled WGS sequence"/>
</dbReference>
<evidence type="ECO:0000313" key="3">
    <source>
        <dbReference type="Proteomes" id="UP000652761"/>
    </source>
</evidence>
<accession>A0A843XXC1</accession>
<evidence type="ECO:0000256" key="1">
    <source>
        <dbReference type="SAM" id="MobiDB-lite"/>
    </source>
</evidence>
<name>A0A843XXC1_COLES</name>
<organism evidence="2 3">
    <name type="scientific">Colocasia esculenta</name>
    <name type="common">Wild taro</name>
    <name type="synonym">Arum esculentum</name>
    <dbReference type="NCBI Taxonomy" id="4460"/>
    <lineage>
        <taxon>Eukaryota</taxon>
        <taxon>Viridiplantae</taxon>
        <taxon>Streptophyta</taxon>
        <taxon>Embryophyta</taxon>
        <taxon>Tracheophyta</taxon>
        <taxon>Spermatophyta</taxon>
        <taxon>Magnoliopsida</taxon>
        <taxon>Liliopsida</taxon>
        <taxon>Araceae</taxon>
        <taxon>Aroideae</taxon>
        <taxon>Colocasieae</taxon>
        <taxon>Colocasia</taxon>
    </lineage>
</organism>
<keyword evidence="3" id="KW-1185">Reference proteome</keyword>
<feature type="region of interest" description="Disordered" evidence="1">
    <location>
        <begin position="1"/>
        <end position="20"/>
    </location>
</feature>